<proteinExistence type="predicted"/>
<dbReference type="Proteomes" id="UP000199051">
    <property type="component" value="Unassembled WGS sequence"/>
</dbReference>
<keyword evidence="4" id="KW-1185">Reference proteome</keyword>
<dbReference type="STRING" id="155974.SAMN04487818_11462"/>
<name>A0A1H9XCC5_9PSEU</name>
<protein>
    <recommendedName>
        <fullName evidence="5">Subtilisin inhibitor-like</fullName>
    </recommendedName>
</protein>
<evidence type="ECO:0000256" key="2">
    <source>
        <dbReference type="SAM" id="SignalP"/>
    </source>
</evidence>
<evidence type="ECO:0000256" key="1">
    <source>
        <dbReference type="SAM" id="MobiDB-lite"/>
    </source>
</evidence>
<dbReference type="AlphaFoldDB" id="A0A1H9XCC5"/>
<reference evidence="4" key="1">
    <citation type="submission" date="2016-10" db="EMBL/GenBank/DDBJ databases">
        <authorList>
            <person name="Varghese N."/>
            <person name="Submissions S."/>
        </authorList>
    </citation>
    <scope>NUCLEOTIDE SEQUENCE [LARGE SCALE GENOMIC DNA]</scope>
    <source>
        <strain evidence="4">DSM 44260</strain>
    </source>
</reference>
<feature type="region of interest" description="Disordered" evidence="1">
    <location>
        <begin position="21"/>
        <end position="72"/>
    </location>
</feature>
<evidence type="ECO:0008006" key="5">
    <source>
        <dbReference type="Google" id="ProtNLM"/>
    </source>
</evidence>
<organism evidence="3 4">
    <name type="scientific">Actinokineospora terrae</name>
    <dbReference type="NCBI Taxonomy" id="155974"/>
    <lineage>
        <taxon>Bacteria</taxon>
        <taxon>Bacillati</taxon>
        <taxon>Actinomycetota</taxon>
        <taxon>Actinomycetes</taxon>
        <taxon>Pseudonocardiales</taxon>
        <taxon>Pseudonocardiaceae</taxon>
        <taxon>Actinokineospora</taxon>
    </lineage>
</organism>
<dbReference type="PROSITE" id="PS51257">
    <property type="entry name" value="PROKAR_LIPOPROTEIN"/>
    <property type="match status" value="1"/>
</dbReference>
<feature type="signal peptide" evidence="2">
    <location>
        <begin position="1"/>
        <end position="23"/>
    </location>
</feature>
<feature type="compositionally biased region" description="Low complexity" evidence="1">
    <location>
        <begin position="30"/>
        <end position="61"/>
    </location>
</feature>
<keyword evidence="2" id="KW-0732">Signal</keyword>
<evidence type="ECO:0000313" key="4">
    <source>
        <dbReference type="Proteomes" id="UP000199051"/>
    </source>
</evidence>
<evidence type="ECO:0000313" key="3">
    <source>
        <dbReference type="EMBL" id="SES43848.1"/>
    </source>
</evidence>
<gene>
    <name evidence="3" type="ORF">SAMN04487818_11462</name>
</gene>
<feature type="chain" id="PRO_5039192290" description="Subtilisin inhibitor-like" evidence="2">
    <location>
        <begin position="24"/>
        <end position="162"/>
    </location>
</feature>
<dbReference type="EMBL" id="FOGI01000014">
    <property type="protein sequence ID" value="SES43848.1"/>
    <property type="molecule type" value="Genomic_DNA"/>
</dbReference>
<accession>A0A1H9XCC5</accession>
<sequence>MRSIAGLLLLATLITGCSGPVTGTASGVDTPSTTTTRETTTTKPTTTAKSTTKRPTTTTAKPKSDVPVVDESAPTTYCDRPFKGALGKNMLAAVVETPRGRLNCEQAAAILFDYYAARPEPKTGQVDFEIGPMRCNQVAEPALPQVVCADEDNLIYSMWAQT</sequence>